<comment type="similarity">
    <text evidence="12">Belongs to the cytochrome b561 family.</text>
</comment>
<feature type="transmembrane region" description="Helical" evidence="13">
    <location>
        <begin position="48"/>
        <end position="70"/>
    </location>
</feature>
<dbReference type="EMBL" id="QUQO01000001">
    <property type="protein sequence ID" value="RFB04218.1"/>
    <property type="molecule type" value="Genomic_DNA"/>
</dbReference>
<keyword evidence="7" id="KW-0479">Metal-binding</keyword>
<evidence type="ECO:0000313" key="16">
    <source>
        <dbReference type="Proteomes" id="UP000264589"/>
    </source>
</evidence>
<feature type="transmembrane region" description="Helical" evidence="13">
    <location>
        <begin position="21"/>
        <end position="42"/>
    </location>
</feature>
<evidence type="ECO:0000256" key="9">
    <source>
        <dbReference type="ARBA" id="ARBA00022989"/>
    </source>
</evidence>
<keyword evidence="11 13" id="KW-0472">Membrane</keyword>
<protein>
    <recommendedName>
        <fullName evidence="14">Lipid/polyisoprenoid-binding YceI-like domain-containing protein</fullName>
    </recommendedName>
</protein>
<evidence type="ECO:0000256" key="10">
    <source>
        <dbReference type="ARBA" id="ARBA00023004"/>
    </source>
</evidence>
<dbReference type="GO" id="GO:0022904">
    <property type="term" value="P:respiratory electron transport chain"/>
    <property type="evidence" value="ECO:0007669"/>
    <property type="project" value="InterPro"/>
</dbReference>
<dbReference type="SUPFAM" id="SSF101874">
    <property type="entry name" value="YceI-like"/>
    <property type="match status" value="1"/>
</dbReference>
<accession>A0A371RFI4</accession>
<evidence type="ECO:0000256" key="3">
    <source>
        <dbReference type="ARBA" id="ARBA00022448"/>
    </source>
</evidence>
<dbReference type="InterPro" id="IPR052168">
    <property type="entry name" value="Cytochrome_b561_oxidase"/>
</dbReference>
<comment type="cofactor">
    <cofactor evidence="1">
        <name>heme b</name>
        <dbReference type="ChEBI" id="CHEBI:60344"/>
    </cofactor>
</comment>
<dbReference type="GO" id="GO:0005886">
    <property type="term" value="C:plasma membrane"/>
    <property type="evidence" value="ECO:0007669"/>
    <property type="project" value="UniProtKB-SubCell"/>
</dbReference>
<comment type="caution">
    <text evidence="15">The sequence shown here is derived from an EMBL/GenBank/DDBJ whole genome shotgun (WGS) entry which is preliminary data.</text>
</comment>
<dbReference type="InterPro" id="IPR007372">
    <property type="entry name" value="Lipid/polyisoprenoid-bd_YceI"/>
</dbReference>
<reference evidence="15 16" key="1">
    <citation type="submission" date="2018-08" db="EMBL/GenBank/DDBJ databases">
        <title>Parvularcula sp. SM1705, isolated from surface water of the South Sea China.</title>
        <authorList>
            <person name="Sun L."/>
        </authorList>
    </citation>
    <scope>NUCLEOTIDE SEQUENCE [LARGE SCALE GENOMIC DNA]</scope>
    <source>
        <strain evidence="15 16">SM1705</strain>
    </source>
</reference>
<dbReference type="Pfam" id="PF04264">
    <property type="entry name" value="YceI"/>
    <property type="match status" value="1"/>
</dbReference>
<keyword evidence="16" id="KW-1185">Reference proteome</keyword>
<evidence type="ECO:0000256" key="1">
    <source>
        <dbReference type="ARBA" id="ARBA00001970"/>
    </source>
</evidence>
<dbReference type="InterPro" id="IPR036761">
    <property type="entry name" value="TTHA0802/YceI-like_sf"/>
</dbReference>
<feature type="domain" description="Lipid/polyisoprenoid-binding YceI-like" evidence="14">
    <location>
        <begin position="245"/>
        <end position="401"/>
    </location>
</feature>
<dbReference type="InterPro" id="IPR016174">
    <property type="entry name" value="Di-haem_cyt_TM"/>
</dbReference>
<keyword evidence="6 13" id="KW-0812">Transmembrane</keyword>
<dbReference type="Pfam" id="PF01292">
    <property type="entry name" value="Ni_hydr_CYTB"/>
    <property type="match status" value="1"/>
</dbReference>
<name>A0A371RFI4_9PROT</name>
<sequence length="404" mass="43900">MRMTDQMRPTSYHRVAKALHWLIAALIIAQFVGGKFMTHLGLGTDEKFFVYQMHKSFGFIILGLSLYRLYWRLTHPVPALPTGMSKAEKAIAPITHWLFYGFMITVPLTGWLYVSAQSGVDTKIFFLIPVFHFPVPESDFWRGAFDNAHSALATAMIGLLVLHVAAALKHHYMSRDETFLRMLPAKEGATGRIAIPAITGALVAVAALYLVVMLVWGEDDHHGPAPTDERTAMEQIGQTSGDPHAWSLLPEESYVQLTGSAFGAEKTVHIDDVAAEIVLDLDHPEEAGAIRARIGLASLDSGEAITNDELKGSGWFSVAEYPAAMFVSDEIIATAQGFVAKGMLTIREVSQPIDLPFTVTMEGVTAVASAEVVVDRTTFGLGGDGAGVTPQVTVTLHIEAEPAR</sequence>
<organism evidence="15 16">
    <name type="scientific">Parvularcula marina</name>
    <dbReference type="NCBI Taxonomy" id="2292771"/>
    <lineage>
        <taxon>Bacteria</taxon>
        <taxon>Pseudomonadati</taxon>
        <taxon>Pseudomonadota</taxon>
        <taxon>Alphaproteobacteria</taxon>
        <taxon>Parvularculales</taxon>
        <taxon>Parvularculaceae</taxon>
        <taxon>Parvularcula</taxon>
    </lineage>
</organism>
<evidence type="ECO:0000313" key="15">
    <source>
        <dbReference type="EMBL" id="RFB04218.1"/>
    </source>
</evidence>
<feature type="transmembrane region" description="Helical" evidence="13">
    <location>
        <begin position="148"/>
        <end position="168"/>
    </location>
</feature>
<dbReference type="Gene3D" id="2.40.128.110">
    <property type="entry name" value="Lipid/polyisoprenoid-binding, YceI-like"/>
    <property type="match status" value="1"/>
</dbReference>
<evidence type="ECO:0000256" key="5">
    <source>
        <dbReference type="ARBA" id="ARBA00022617"/>
    </source>
</evidence>
<keyword evidence="10" id="KW-0408">Iron</keyword>
<dbReference type="GO" id="GO:0009055">
    <property type="term" value="F:electron transfer activity"/>
    <property type="evidence" value="ECO:0007669"/>
    <property type="project" value="InterPro"/>
</dbReference>
<dbReference type="GO" id="GO:0046872">
    <property type="term" value="F:metal ion binding"/>
    <property type="evidence" value="ECO:0007669"/>
    <property type="project" value="UniProtKB-KW"/>
</dbReference>
<evidence type="ECO:0000256" key="13">
    <source>
        <dbReference type="SAM" id="Phobius"/>
    </source>
</evidence>
<evidence type="ECO:0000256" key="11">
    <source>
        <dbReference type="ARBA" id="ARBA00023136"/>
    </source>
</evidence>
<feature type="transmembrane region" description="Helical" evidence="13">
    <location>
        <begin position="91"/>
        <end position="114"/>
    </location>
</feature>
<dbReference type="SUPFAM" id="SSF81342">
    <property type="entry name" value="Transmembrane di-heme cytochromes"/>
    <property type="match status" value="1"/>
</dbReference>
<keyword evidence="8" id="KW-0249">Electron transport</keyword>
<dbReference type="PANTHER" id="PTHR30529">
    <property type="entry name" value="CYTOCHROME B561"/>
    <property type="match status" value="1"/>
</dbReference>
<dbReference type="SMART" id="SM00867">
    <property type="entry name" value="YceI"/>
    <property type="match status" value="1"/>
</dbReference>
<comment type="subcellular location">
    <subcellularLocation>
        <location evidence="2">Cell membrane</location>
        <topology evidence="2">Multi-pass membrane protein</topology>
    </subcellularLocation>
</comment>
<evidence type="ECO:0000259" key="14">
    <source>
        <dbReference type="SMART" id="SM00867"/>
    </source>
</evidence>
<evidence type="ECO:0000256" key="4">
    <source>
        <dbReference type="ARBA" id="ARBA00022475"/>
    </source>
</evidence>
<keyword evidence="4" id="KW-1003">Cell membrane</keyword>
<evidence type="ECO:0000256" key="8">
    <source>
        <dbReference type="ARBA" id="ARBA00022982"/>
    </source>
</evidence>
<gene>
    <name evidence="15" type="ORF">DX908_02315</name>
</gene>
<evidence type="ECO:0000256" key="7">
    <source>
        <dbReference type="ARBA" id="ARBA00022723"/>
    </source>
</evidence>
<dbReference type="AlphaFoldDB" id="A0A371RFI4"/>
<evidence type="ECO:0000256" key="6">
    <source>
        <dbReference type="ARBA" id="ARBA00022692"/>
    </source>
</evidence>
<dbReference type="Proteomes" id="UP000264589">
    <property type="component" value="Unassembled WGS sequence"/>
</dbReference>
<evidence type="ECO:0000256" key="2">
    <source>
        <dbReference type="ARBA" id="ARBA00004651"/>
    </source>
</evidence>
<feature type="transmembrane region" description="Helical" evidence="13">
    <location>
        <begin position="189"/>
        <end position="216"/>
    </location>
</feature>
<keyword evidence="3" id="KW-0813">Transport</keyword>
<dbReference type="InParanoid" id="A0A371RFI4"/>
<dbReference type="InterPro" id="IPR011577">
    <property type="entry name" value="Cyt_b561_bac/Ni-Hgenase"/>
</dbReference>
<proteinExistence type="inferred from homology"/>
<keyword evidence="5" id="KW-0349">Heme</keyword>
<dbReference type="GO" id="GO:0020037">
    <property type="term" value="F:heme binding"/>
    <property type="evidence" value="ECO:0007669"/>
    <property type="project" value="TreeGrafter"/>
</dbReference>
<dbReference type="PANTHER" id="PTHR30529:SF1">
    <property type="entry name" value="CYTOCHROME B561 HOMOLOG 2"/>
    <property type="match status" value="1"/>
</dbReference>
<evidence type="ECO:0000256" key="12">
    <source>
        <dbReference type="ARBA" id="ARBA00037975"/>
    </source>
</evidence>
<keyword evidence="9 13" id="KW-1133">Transmembrane helix</keyword>